<accession>A0AAV5AKK9</accession>
<reference evidence="4" key="1">
    <citation type="submission" date="2021-10" db="EMBL/GenBank/DDBJ databases">
        <title>De novo Genome Assembly of Clathrus columnatus (Basidiomycota, Fungi) Using Illumina and Nanopore Sequence Data.</title>
        <authorList>
            <person name="Ogiso-Tanaka E."/>
            <person name="Itagaki H."/>
            <person name="Hosoya T."/>
            <person name="Hosaka K."/>
        </authorList>
    </citation>
    <scope>NUCLEOTIDE SEQUENCE</scope>
    <source>
        <strain evidence="4">MO-923</strain>
    </source>
</reference>
<dbReference type="Pfam" id="PF08487">
    <property type="entry name" value="VIT"/>
    <property type="match status" value="1"/>
</dbReference>
<organism evidence="4 5">
    <name type="scientific">Clathrus columnatus</name>
    <dbReference type="NCBI Taxonomy" id="1419009"/>
    <lineage>
        <taxon>Eukaryota</taxon>
        <taxon>Fungi</taxon>
        <taxon>Dikarya</taxon>
        <taxon>Basidiomycota</taxon>
        <taxon>Agaricomycotina</taxon>
        <taxon>Agaricomycetes</taxon>
        <taxon>Phallomycetidae</taxon>
        <taxon>Phallales</taxon>
        <taxon>Clathraceae</taxon>
        <taxon>Clathrus</taxon>
    </lineage>
</organism>
<gene>
    <name evidence="4" type="ORF">Clacol_007925</name>
</gene>
<proteinExistence type="predicted"/>
<comment type="caution">
    <text evidence="4">The sequence shown here is derived from an EMBL/GenBank/DDBJ whole genome shotgun (WGS) entry which is preliminary data.</text>
</comment>
<dbReference type="PANTHER" id="PTHR45737:SF6">
    <property type="entry name" value="VON WILLEBRAND FACTOR A DOMAIN-CONTAINING PROTEIN 5A"/>
    <property type="match status" value="1"/>
</dbReference>
<dbReference type="InterPro" id="IPR002035">
    <property type="entry name" value="VWF_A"/>
</dbReference>
<evidence type="ECO:0000259" key="3">
    <source>
        <dbReference type="PROSITE" id="PS51468"/>
    </source>
</evidence>
<protein>
    <submittedName>
        <fullName evidence="4">Uncharacterized protein</fullName>
    </submittedName>
</protein>
<name>A0AAV5AKK9_9AGAM</name>
<feature type="domain" description="VWFA" evidence="2">
    <location>
        <begin position="294"/>
        <end position="496"/>
    </location>
</feature>
<feature type="domain" description="VIT" evidence="3">
    <location>
        <begin position="28"/>
        <end position="162"/>
    </location>
</feature>
<dbReference type="PANTHER" id="PTHR45737">
    <property type="entry name" value="VON WILLEBRAND FACTOR A DOMAIN-CONTAINING PROTEIN 5A"/>
    <property type="match status" value="1"/>
</dbReference>
<dbReference type="InterPro" id="IPR036465">
    <property type="entry name" value="vWFA_dom_sf"/>
</dbReference>
<dbReference type="Gene3D" id="3.40.50.410">
    <property type="entry name" value="von Willebrand factor, type A domain"/>
    <property type="match status" value="1"/>
</dbReference>
<feature type="region of interest" description="Disordered" evidence="1">
    <location>
        <begin position="514"/>
        <end position="538"/>
    </location>
</feature>
<dbReference type="EMBL" id="BPWL01000009">
    <property type="protein sequence ID" value="GJJ13669.1"/>
    <property type="molecule type" value="Genomic_DNA"/>
</dbReference>
<sequence>MGCSPPPTQCCTTVIVVYPPPPPPSPYIPPPPPHKDPPLVPLELKECTIDAYIADVHSLVNLYQQFYNPNTVAASGIYTFSVLASSAICGFEMIRGARKLDAKVKDSVEAQEEYDKAVKAGKTAGLGKEETKDTPKETITIKLSYINTLIDNDNLVNGRYSAQLRFTVPRAYVQRYGQPPPGGEIDTNTKTDIPFKFKLYIQQVHEIEKIETPIGLVAPDPKAPNTATVSFSSGDKILPNEDIIIAITAKGLNESRAFIEHHPLQSVKTTAVALTWMPDLDSTKYKLPPPPEMEYIVMVDRSKSMEGIKMDMVKEVLKTLLRNLNDPSPYYPYDNQKVFFNIFSYGDTVKSIWDSSREYTSRNVDDAEVEINRMQADLGGKDILKAFLSVFKSLENPGSKGRPISIFLMTDGVVYNVQECMQTVRQKIIDRASEIHSNLGPCPPAVEMYMRVFTVGLGFGVSTFLCDGIARAGLGYSTYITRFTNEDEISGRCSRLVAASQMPPILTDFKFQWERPKPVNPPDDDGGPGPVRNPNAWTDRQAPKVLPDIFPFTRSSAYQILGTRADTGTIEITSKVPSRPTVNIPVFKTIPQKLPTQKAPFIHVCAAKAVITDLEDYVSLGAHVPGSNVNEIKAEIIRVGILYQLSSRYTSFVVVDDGITVGASRQVFDYTPDPHIWSGPGPVILSRDVIRTAPGDSTVLPELVKLQQSDGSFGSSSKKVIDLITAHLPNTVYASLTERGFKEDIIAALLTHSWITLKCAGEGLETKKKADEWLKKNATNVDIEAVHSSLSEIISNPPNK</sequence>
<evidence type="ECO:0000256" key="1">
    <source>
        <dbReference type="SAM" id="MobiDB-lite"/>
    </source>
</evidence>
<evidence type="ECO:0000313" key="5">
    <source>
        <dbReference type="Proteomes" id="UP001050691"/>
    </source>
</evidence>
<dbReference type="PROSITE" id="PS50234">
    <property type="entry name" value="VWFA"/>
    <property type="match status" value="1"/>
</dbReference>
<dbReference type="Proteomes" id="UP001050691">
    <property type="component" value="Unassembled WGS sequence"/>
</dbReference>
<dbReference type="SMART" id="SM00327">
    <property type="entry name" value="VWA"/>
    <property type="match status" value="1"/>
</dbReference>
<dbReference type="AlphaFoldDB" id="A0AAV5AKK9"/>
<evidence type="ECO:0000259" key="2">
    <source>
        <dbReference type="PROSITE" id="PS50234"/>
    </source>
</evidence>
<dbReference type="PROSITE" id="PS51468">
    <property type="entry name" value="VIT"/>
    <property type="match status" value="1"/>
</dbReference>
<keyword evidence="5" id="KW-1185">Reference proteome</keyword>
<evidence type="ECO:0000313" key="4">
    <source>
        <dbReference type="EMBL" id="GJJ13669.1"/>
    </source>
</evidence>
<dbReference type="InterPro" id="IPR013694">
    <property type="entry name" value="VIT"/>
</dbReference>
<dbReference type="SMART" id="SM00609">
    <property type="entry name" value="VIT"/>
    <property type="match status" value="1"/>
</dbReference>
<dbReference type="SUPFAM" id="SSF53300">
    <property type="entry name" value="vWA-like"/>
    <property type="match status" value="1"/>
</dbReference>
<dbReference type="Pfam" id="PF13768">
    <property type="entry name" value="VWA_3"/>
    <property type="match status" value="1"/>
</dbReference>